<proteinExistence type="inferred from homology"/>
<keyword evidence="2" id="KW-0472">Membrane</keyword>
<dbReference type="GO" id="GO:0006886">
    <property type="term" value="P:intracellular protein transport"/>
    <property type="evidence" value="ECO:0007669"/>
    <property type="project" value="TreeGrafter"/>
</dbReference>
<dbReference type="GO" id="GO:0006906">
    <property type="term" value="P:vesicle fusion"/>
    <property type="evidence" value="ECO:0007669"/>
    <property type="project" value="TreeGrafter"/>
</dbReference>
<dbReference type="GO" id="GO:0048278">
    <property type="term" value="P:vesicle docking"/>
    <property type="evidence" value="ECO:0007669"/>
    <property type="project" value="TreeGrafter"/>
</dbReference>
<dbReference type="GO" id="GO:0012505">
    <property type="term" value="C:endomembrane system"/>
    <property type="evidence" value="ECO:0007669"/>
    <property type="project" value="TreeGrafter"/>
</dbReference>
<dbReference type="InterPro" id="IPR045242">
    <property type="entry name" value="Syntaxin"/>
</dbReference>
<dbReference type="Pfam" id="PF05739">
    <property type="entry name" value="SNARE"/>
    <property type="match status" value="1"/>
</dbReference>
<dbReference type="Gene3D" id="1.20.58.70">
    <property type="match status" value="1"/>
</dbReference>
<dbReference type="GO" id="GO:0031201">
    <property type="term" value="C:SNARE complex"/>
    <property type="evidence" value="ECO:0007669"/>
    <property type="project" value="TreeGrafter"/>
</dbReference>
<keyword evidence="5" id="KW-1185">Reference proteome</keyword>
<gene>
    <name evidence="4" type="ORF">N7476_004432</name>
</gene>
<comment type="caution">
    <text evidence="4">The sequence shown here is derived from an EMBL/GenBank/DDBJ whole genome shotgun (WGS) entry which is preliminary data.</text>
</comment>
<dbReference type="GO" id="GO:0000149">
    <property type="term" value="F:SNARE binding"/>
    <property type="evidence" value="ECO:0007669"/>
    <property type="project" value="TreeGrafter"/>
</dbReference>
<dbReference type="Proteomes" id="UP001147746">
    <property type="component" value="Unassembled WGS sequence"/>
</dbReference>
<feature type="domain" description="T-SNARE coiled-coil homology" evidence="3">
    <location>
        <begin position="185"/>
        <end position="247"/>
    </location>
</feature>
<dbReference type="GO" id="GO:0005886">
    <property type="term" value="C:plasma membrane"/>
    <property type="evidence" value="ECO:0007669"/>
    <property type="project" value="TreeGrafter"/>
</dbReference>
<evidence type="ECO:0000313" key="4">
    <source>
        <dbReference type="EMBL" id="KAJ5321430.1"/>
    </source>
</evidence>
<dbReference type="InterPro" id="IPR010989">
    <property type="entry name" value="SNARE"/>
</dbReference>
<dbReference type="PANTHER" id="PTHR19957:SF380">
    <property type="entry name" value="SYNTAXIN FAMILY PROTEIN"/>
    <property type="match status" value="1"/>
</dbReference>
<comment type="similarity">
    <text evidence="1">Belongs to the syntaxin family.</text>
</comment>
<evidence type="ECO:0000256" key="1">
    <source>
        <dbReference type="ARBA" id="ARBA00009063"/>
    </source>
</evidence>
<dbReference type="PROSITE" id="PS50192">
    <property type="entry name" value="T_SNARE"/>
    <property type="match status" value="1"/>
</dbReference>
<protein>
    <recommendedName>
        <fullName evidence="3">t-SNARE coiled-coil homology domain-containing protein</fullName>
    </recommendedName>
</protein>
<dbReference type="PANTHER" id="PTHR19957">
    <property type="entry name" value="SYNTAXIN"/>
    <property type="match status" value="1"/>
</dbReference>
<dbReference type="SUPFAM" id="SSF47661">
    <property type="entry name" value="t-snare proteins"/>
    <property type="match status" value="1"/>
</dbReference>
<keyword evidence="2" id="KW-1133">Transmembrane helix</keyword>
<sequence length="291" mass="33287">MSFYESSHHVSFGIFLICFIELQPRSGMAITLAKRREIEEQLNHVITKQAELRPAQQALLDSTTSTEDHQCRLHIESIGSDIMGYFGASRNMLAELKGEANPDDQHIQAQVQYISDKIRQDIEAYRLSQSDFDRQMRSQVRRRYEIAHDDATPEEIDQGVESVIMGQEQVFSVQDKRSQHARDARAAVAQRSAAIRKIEQDLITLAELSREVAELVHQHEYAVVEIDKTANETHKNVQQANIHLDKGIRSMRNARKWKWWALFICLLIVLIIVVVAVVWCSLSHSCGANNI</sequence>
<name>A0A9W9U816_9EURO</name>
<dbReference type="AlphaFoldDB" id="A0A9W9U816"/>
<evidence type="ECO:0000256" key="2">
    <source>
        <dbReference type="SAM" id="Phobius"/>
    </source>
</evidence>
<accession>A0A9W9U816</accession>
<evidence type="ECO:0000313" key="5">
    <source>
        <dbReference type="Proteomes" id="UP001147746"/>
    </source>
</evidence>
<dbReference type="GO" id="GO:0006887">
    <property type="term" value="P:exocytosis"/>
    <property type="evidence" value="ECO:0007669"/>
    <property type="project" value="TreeGrafter"/>
</dbReference>
<dbReference type="EMBL" id="JAPZBO010000003">
    <property type="protein sequence ID" value="KAJ5321430.1"/>
    <property type="molecule type" value="Genomic_DNA"/>
</dbReference>
<keyword evidence="2" id="KW-0812">Transmembrane</keyword>
<feature type="transmembrane region" description="Helical" evidence="2">
    <location>
        <begin position="259"/>
        <end position="279"/>
    </location>
</feature>
<dbReference type="GO" id="GO:0005484">
    <property type="term" value="F:SNAP receptor activity"/>
    <property type="evidence" value="ECO:0007669"/>
    <property type="project" value="TreeGrafter"/>
</dbReference>
<organism evidence="4 5">
    <name type="scientific">Penicillium atrosanguineum</name>
    <dbReference type="NCBI Taxonomy" id="1132637"/>
    <lineage>
        <taxon>Eukaryota</taxon>
        <taxon>Fungi</taxon>
        <taxon>Dikarya</taxon>
        <taxon>Ascomycota</taxon>
        <taxon>Pezizomycotina</taxon>
        <taxon>Eurotiomycetes</taxon>
        <taxon>Eurotiomycetidae</taxon>
        <taxon>Eurotiales</taxon>
        <taxon>Aspergillaceae</taxon>
        <taxon>Penicillium</taxon>
    </lineage>
</organism>
<reference evidence="4" key="2">
    <citation type="journal article" date="2023" name="IMA Fungus">
        <title>Comparative genomic study of the Penicillium genus elucidates a diverse pangenome and 15 lateral gene transfer events.</title>
        <authorList>
            <person name="Petersen C."/>
            <person name="Sorensen T."/>
            <person name="Nielsen M.R."/>
            <person name="Sondergaard T.E."/>
            <person name="Sorensen J.L."/>
            <person name="Fitzpatrick D.A."/>
            <person name="Frisvad J.C."/>
            <person name="Nielsen K.L."/>
        </authorList>
    </citation>
    <scope>NUCLEOTIDE SEQUENCE</scope>
    <source>
        <strain evidence="4">IBT 21472</strain>
    </source>
</reference>
<reference evidence="4" key="1">
    <citation type="submission" date="2022-12" db="EMBL/GenBank/DDBJ databases">
        <authorList>
            <person name="Petersen C."/>
        </authorList>
    </citation>
    <scope>NUCLEOTIDE SEQUENCE</scope>
    <source>
        <strain evidence="4">IBT 21472</strain>
    </source>
</reference>
<evidence type="ECO:0000259" key="3">
    <source>
        <dbReference type="PROSITE" id="PS50192"/>
    </source>
</evidence>
<dbReference type="InterPro" id="IPR000727">
    <property type="entry name" value="T_SNARE_dom"/>
</dbReference>